<evidence type="ECO:0000256" key="2">
    <source>
        <dbReference type="SAM" id="MobiDB-lite"/>
    </source>
</evidence>
<feature type="coiled-coil region" evidence="1">
    <location>
        <begin position="248"/>
        <end position="296"/>
    </location>
</feature>
<organism evidence="3">
    <name type="scientific">Prunus dulcis</name>
    <name type="common">Almond</name>
    <name type="synonym">Amygdalus dulcis</name>
    <dbReference type="NCBI Taxonomy" id="3755"/>
    <lineage>
        <taxon>Eukaryota</taxon>
        <taxon>Viridiplantae</taxon>
        <taxon>Streptophyta</taxon>
        <taxon>Embryophyta</taxon>
        <taxon>Tracheophyta</taxon>
        <taxon>Spermatophyta</taxon>
        <taxon>Magnoliopsida</taxon>
        <taxon>eudicotyledons</taxon>
        <taxon>Gunneridae</taxon>
        <taxon>Pentapetalae</taxon>
        <taxon>rosids</taxon>
        <taxon>fabids</taxon>
        <taxon>Rosales</taxon>
        <taxon>Rosaceae</taxon>
        <taxon>Amygdaloideae</taxon>
        <taxon>Amygdaleae</taxon>
        <taxon>Prunus</taxon>
    </lineage>
</organism>
<gene>
    <name evidence="3" type="ORF">Prudu_007755</name>
</gene>
<reference evidence="3" key="1">
    <citation type="journal article" date="2019" name="Science">
        <title>Mutation of a bHLH transcription factor allowed almond domestication.</title>
        <authorList>
            <person name="Sanchez-Perez R."/>
            <person name="Pavan S."/>
            <person name="Mazzeo R."/>
            <person name="Moldovan C."/>
            <person name="Aiese Cigliano R."/>
            <person name="Del Cueto J."/>
            <person name="Ricciardi F."/>
            <person name="Lotti C."/>
            <person name="Ricciardi L."/>
            <person name="Dicenta F."/>
            <person name="Lopez-Marques R.L."/>
            <person name="Lindberg Moller B."/>
        </authorList>
    </citation>
    <scope>NUCLEOTIDE SEQUENCE</scope>
</reference>
<protein>
    <submittedName>
        <fullName evidence="3">Ribonuclease P protein subunit P38-related protein</fullName>
    </submittedName>
</protein>
<dbReference type="EMBL" id="AP019298">
    <property type="protein sequence ID" value="BBG98369.1"/>
    <property type="molecule type" value="Genomic_DNA"/>
</dbReference>
<dbReference type="PANTHER" id="PTHR47747:SF2">
    <property type="entry name" value="RIBONUCLEASE P PROTEIN SUBUNIT P38-LIKE PROTEIN"/>
    <property type="match status" value="1"/>
</dbReference>
<dbReference type="AlphaFoldDB" id="A0A4Y1R2M2"/>
<keyword evidence="1" id="KW-0175">Coiled coil</keyword>
<evidence type="ECO:0000256" key="1">
    <source>
        <dbReference type="SAM" id="Coils"/>
    </source>
</evidence>
<accession>A0A4Y1R2M2</accession>
<name>A0A4Y1R2M2_PRUDU</name>
<dbReference type="PANTHER" id="PTHR47747">
    <property type="entry name" value="RIBONUCLEASE P PROTEIN SUBUNIT P38-LIKE PROTEIN"/>
    <property type="match status" value="1"/>
</dbReference>
<proteinExistence type="predicted"/>
<feature type="region of interest" description="Disordered" evidence="2">
    <location>
        <begin position="577"/>
        <end position="601"/>
    </location>
</feature>
<evidence type="ECO:0000313" key="3">
    <source>
        <dbReference type="EMBL" id="BBG98369.1"/>
    </source>
</evidence>
<sequence length="857" mass="98498">MELFGEKSQSSQDLWDKESSVNVMQVRERLLSITNPRFQGQIKENKIKIKRCYCPVAARLDLSLYKLNASGSPLKLCSFRATILLCNKLGDWSLVLSCKKKSDSLYPMYFGVSCAFFALRLLSIPDMQDERLSEVREKMLRGSAQLLGLLVWRVQKDGRSAQYYELLHKLETAEIEIGGLKRLRHEDAKANEKVVSIFAAQEQCWLNERKKLRQHIGALINAFKVREKKEDETISDMNDKMKDMELLVQSKDKAFGELEQKLKETEEKLTKAESVAEELRENAQRAAQEHSSELLKHKTAFFELVSNQRRLDADMGRALRQVEASKREINVVLDQKEESVVMVQKLSAEIVKMHKDLEQKDKILSAMLRKSKLDTTEKHMLLKEIKLSKAKRKQAELETERWKVVSESRHEKHSLRSMLEKANSRFEIAINERGANSSATGASHLHIVKTIPQPADALLGYEHSEIRNESDGYSFEAKKDLADIKQLEGWVRSEAERYAAVIEQRHHLEMDAFVEQLRLKDEKLQTYRWRLLSMELESKRLESHVEGLNKDMAHLRHNKMKLEALLLEREEELTSLKEQNTKRTLMEQSQEQDIKEEEETPSSSQCKAVILKIQSPDEEFELDKDVAYEGTNQEGSESSVAVNGTEKLASPTHASSTNNSLWRMDLQALGVSYKIKRLKQQLLMLERFTGKHEGAEDHTESNDDGQSGIKGFLLLMSLLNKQVGRYQSFQGKVDDLCHRMHDNGLDQNGRRGDSDTARTKDKTKTLEHFLDETFQLQRYMVATGQKLMEIQPKIASGLVGVAEELETCASFDMNRFTDFIRTLFQEVQRGLEVRIARIIGDLEGTLACDGMMQLRRL</sequence>